<accession>A0A3A8B6W8</accession>
<dbReference type="Proteomes" id="UP000281128">
    <property type="component" value="Unassembled WGS sequence"/>
</dbReference>
<evidence type="ECO:0000256" key="4">
    <source>
        <dbReference type="ARBA" id="ARBA00044877"/>
    </source>
</evidence>
<dbReference type="AlphaFoldDB" id="A0A3A8B6W8"/>
<comment type="catalytic activity">
    <reaction evidence="4 5">
        <text>an aliphatic primary amide = an aliphatic nitrile + H2O</text>
        <dbReference type="Rhea" id="RHEA:12673"/>
        <dbReference type="ChEBI" id="CHEBI:15377"/>
        <dbReference type="ChEBI" id="CHEBI:65285"/>
        <dbReference type="ChEBI" id="CHEBI:80291"/>
        <dbReference type="EC" id="4.2.1.84"/>
    </reaction>
</comment>
<feature type="domain" description="Nitrile hydratase beta subunit" evidence="6">
    <location>
        <begin position="129"/>
        <end position="219"/>
    </location>
</feature>
<dbReference type="EC" id="4.2.1.84" evidence="5"/>
<reference evidence="8 9" key="1">
    <citation type="submission" date="2018-09" db="EMBL/GenBank/DDBJ databases">
        <title>Roseovarius spongiae sp. nov., isolated from a marine sponge.</title>
        <authorList>
            <person name="Zhuang L."/>
            <person name="Luo L."/>
        </authorList>
    </citation>
    <scope>NUCLEOTIDE SEQUENCE [LARGE SCALE GENOMIC DNA]</scope>
    <source>
        <strain evidence="8 9">HN-E21</strain>
    </source>
</reference>
<keyword evidence="9" id="KW-1185">Reference proteome</keyword>
<dbReference type="OrthoDB" id="3478924at2"/>
<sequence length="221" mass="24841">MDGIHDMGGMHGFGRVPVEAEEVFTHEWQRRSFALADALAWTVPFNADQHRHAIERLAPGDYLTIDYFEKWARACQMLMQEAGVASAEELATGRKSFDPDLGEHGKPPDAATVRRVMPRGAQLMFPPDTAEPAFRVGQRVRVRDMHVPGHTRAPRYVRLREGVIERDLGVFQFADAMARGDGPDPQHCYTVAFAAQDLWGAEAEPRGRVFLDLWEAYLDPA</sequence>
<evidence type="ECO:0000256" key="2">
    <source>
        <dbReference type="ARBA" id="ARBA00009098"/>
    </source>
</evidence>
<dbReference type="InterPro" id="IPR008990">
    <property type="entry name" value="Elect_transpt_acc-like_dom_sf"/>
</dbReference>
<proteinExistence type="inferred from homology"/>
<dbReference type="InterPro" id="IPR024690">
    <property type="entry name" value="CN_hydtase_beta_dom_C"/>
</dbReference>
<evidence type="ECO:0000256" key="5">
    <source>
        <dbReference type="PIRNR" id="PIRNR001427"/>
    </source>
</evidence>
<comment type="caution">
    <text evidence="8">The sequence shown here is derived from an EMBL/GenBank/DDBJ whole genome shotgun (WGS) entry which is preliminary data.</text>
</comment>
<evidence type="ECO:0000313" key="8">
    <source>
        <dbReference type="EMBL" id="RKF17095.1"/>
    </source>
</evidence>
<protein>
    <recommendedName>
        <fullName evidence="5">Nitrile hydratase subunit beta</fullName>
        <shortName evidence="5">NHase</shortName>
        <ecNumber evidence="5">4.2.1.84</ecNumber>
    </recommendedName>
</protein>
<dbReference type="GO" id="GO:0018822">
    <property type="term" value="F:nitrile hydratase activity"/>
    <property type="evidence" value="ECO:0007669"/>
    <property type="project" value="UniProtKB-EC"/>
</dbReference>
<comment type="function">
    <text evidence="1 5">NHase catalyzes the hydration of various nitrile compounds to the corresponding amides.</text>
</comment>
<gene>
    <name evidence="8" type="primary">nthB</name>
    <name evidence="8" type="ORF">D6850_06160</name>
</gene>
<dbReference type="EMBL" id="RAPE01000001">
    <property type="protein sequence ID" value="RKF17095.1"/>
    <property type="molecule type" value="Genomic_DNA"/>
</dbReference>
<evidence type="ECO:0000256" key="1">
    <source>
        <dbReference type="ARBA" id="ARBA00004042"/>
    </source>
</evidence>
<evidence type="ECO:0000256" key="3">
    <source>
        <dbReference type="ARBA" id="ARBA00023239"/>
    </source>
</evidence>
<dbReference type="RefSeq" id="WP_121164762.1">
    <property type="nucleotide sequence ID" value="NZ_RAPE01000001.1"/>
</dbReference>
<dbReference type="NCBIfam" id="TIGR03888">
    <property type="entry name" value="nitrile_beta"/>
    <property type="match status" value="1"/>
</dbReference>
<evidence type="ECO:0000259" key="6">
    <source>
        <dbReference type="Pfam" id="PF02211"/>
    </source>
</evidence>
<evidence type="ECO:0000259" key="7">
    <source>
        <dbReference type="Pfam" id="PF21006"/>
    </source>
</evidence>
<dbReference type="Gene3D" id="1.10.472.20">
    <property type="entry name" value="Nitrile hydratase, beta subunit"/>
    <property type="match status" value="1"/>
</dbReference>
<dbReference type="Gene3D" id="2.30.30.50">
    <property type="match status" value="1"/>
</dbReference>
<dbReference type="PIRSF" id="PIRSF001427">
    <property type="entry name" value="NHase_beta"/>
    <property type="match status" value="1"/>
</dbReference>
<dbReference type="InterPro" id="IPR042262">
    <property type="entry name" value="CN_hydtase_beta_C"/>
</dbReference>
<dbReference type="Pfam" id="PF21006">
    <property type="entry name" value="NHase_beta_N"/>
    <property type="match status" value="1"/>
</dbReference>
<dbReference type="SUPFAM" id="SSF50090">
    <property type="entry name" value="Electron transport accessory proteins"/>
    <property type="match status" value="1"/>
</dbReference>
<dbReference type="InterPro" id="IPR049054">
    <property type="entry name" value="CN_hydtase_beta-like_N"/>
</dbReference>
<comment type="similarity">
    <text evidence="2 5">Belongs to the nitrile hydratase subunit beta family.</text>
</comment>
<dbReference type="Pfam" id="PF02211">
    <property type="entry name" value="NHase_beta_C"/>
    <property type="match status" value="1"/>
</dbReference>
<evidence type="ECO:0000313" key="9">
    <source>
        <dbReference type="Proteomes" id="UP000281128"/>
    </source>
</evidence>
<name>A0A3A8B6W8_9RHOB</name>
<feature type="domain" description="Nitrile hydratase beta subunit-like N-terminal" evidence="7">
    <location>
        <begin position="1"/>
        <end position="100"/>
    </location>
</feature>
<keyword evidence="3 5" id="KW-0456">Lyase</keyword>
<dbReference type="GO" id="GO:0046914">
    <property type="term" value="F:transition metal ion binding"/>
    <property type="evidence" value="ECO:0007669"/>
    <property type="project" value="InterPro"/>
</dbReference>
<organism evidence="8 9">
    <name type="scientific">Roseovarius spongiae</name>
    <dbReference type="NCBI Taxonomy" id="2320272"/>
    <lineage>
        <taxon>Bacteria</taxon>
        <taxon>Pseudomonadati</taxon>
        <taxon>Pseudomonadota</taxon>
        <taxon>Alphaproteobacteria</taxon>
        <taxon>Rhodobacterales</taxon>
        <taxon>Roseobacteraceae</taxon>
        <taxon>Roseovarius</taxon>
    </lineage>
</organism>
<dbReference type="InterPro" id="IPR003168">
    <property type="entry name" value="Nitrile_hydratase_bsu"/>
</dbReference>